<dbReference type="InterPro" id="IPR011990">
    <property type="entry name" value="TPR-like_helical_dom_sf"/>
</dbReference>
<dbReference type="Pfam" id="PF01535">
    <property type="entry name" value="PPR"/>
    <property type="match status" value="3"/>
</dbReference>
<dbReference type="Gene3D" id="1.25.40.10">
    <property type="entry name" value="Tetratricopeptide repeat domain"/>
    <property type="match status" value="3"/>
</dbReference>
<name>A0A7N0TU94_KALFE</name>
<dbReference type="PROSITE" id="PS51375">
    <property type="entry name" value="PPR"/>
    <property type="match status" value="3"/>
</dbReference>
<dbReference type="FunFam" id="1.25.40.10:FF:000351">
    <property type="entry name" value="Pentatricopeptide repeat-containing protein"/>
    <property type="match status" value="1"/>
</dbReference>
<keyword evidence="1" id="KW-0677">Repeat</keyword>
<dbReference type="NCBIfam" id="TIGR00756">
    <property type="entry name" value="PPR"/>
    <property type="match status" value="3"/>
</dbReference>
<dbReference type="Gramene" id="Kaladp0045s0194.1.v1.1">
    <property type="protein sequence ID" value="Kaladp0045s0194.1.v1.1"/>
    <property type="gene ID" value="Kaladp0045s0194.v1.1"/>
</dbReference>
<dbReference type="OMA" id="VEMWEES"/>
<dbReference type="AlphaFoldDB" id="A0A7N0TU94"/>
<dbReference type="EnsemblPlants" id="Kaladp0045s0194.1.v1.1">
    <property type="protein sequence ID" value="Kaladp0045s0194.1.v1.1"/>
    <property type="gene ID" value="Kaladp0045s0194.v1.1"/>
</dbReference>
<dbReference type="PANTHER" id="PTHR24015">
    <property type="entry name" value="OS07G0578800 PROTEIN-RELATED"/>
    <property type="match status" value="1"/>
</dbReference>
<dbReference type="GO" id="GO:0005739">
    <property type="term" value="C:mitochondrion"/>
    <property type="evidence" value="ECO:0007669"/>
    <property type="project" value="GOC"/>
</dbReference>
<dbReference type="InterPro" id="IPR002885">
    <property type="entry name" value="PPR_rpt"/>
</dbReference>
<dbReference type="GO" id="GO:1900864">
    <property type="term" value="P:mitochondrial RNA modification"/>
    <property type="evidence" value="ECO:0007669"/>
    <property type="project" value="EnsemblPlants"/>
</dbReference>
<dbReference type="GO" id="GO:0003723">
    <property type="term" value="F:RNA binding"/>
    <property type="evidence" value="ECO:0007669"/>
    <property type="project" value="InterPro"/>
</dbReference>
<feature type="repeat" description="PPR" evidence="2">
    <location>
        <begin position="68"/>
        <end position="102"/>
    </location>
</feature>
<proteinExistence type="predicted"/>
<evidence type="ECO:0000313" key="4">
    <source>
        <dbReference type="Proteomes" id="UP000594263"/>
    </source>
</evidence>
<reference evidence="3" key="1">
    <citation type="submission" date="2021-01" db="UniProtKB">
        <authorList>
            <consortium name="EnsemblPlants"/>
        </authorList>
    </citation>
    <scope>IDENTIFICATION</scope>
</reference>
<dbReference type="Pfam" id="PF13041">
    <property type="entry name" value="PPR_2"/>
    <property type="match status" value="1"/>
</dbReference>
<feature type="repeat" description="PPR" evidence="2">
    <location>
        <begin position="270"/>
        <end position="304"/>
    </location>
</feature>
<accession>A0A7N0TU94</accession>
<dbReference type="PANTHER" id="PTHR24015:SF548">
    <property type="entry name" value="OS08G0340900 PROTEIN"/>
    <property type="match status" value="1"/>
</dbReference>
<keyword evidence="4" id="KW-1185">Reference proteome</keyword>
<protein>
    <recommendedName>
        <fullName evidence="5">Pentatricopeptide repeat-containing protein</fullName>
    </recommendedName>
</protein>
<sequence>MSAILHALLTQLSKPHLTLQTTKQLHALVFRLHLSHDPFYATRLVRLYSINGDLTSARNLFEVTPHRSVYLWNSIIRAYAQASMFDQAYSLFLGMQRSDTRPCNYTFACITRACTEDFNVDGLRMVHGGLMVAGYGSDIVSSSALVVGYSKMGKMDAARTVFDGVRYPDLVLWNSMISGYGSVEMWEESLDLFGTMRRSGEMPDRYTMVGMLSGLGGERLLVIGGGIHCLCLKSDLDSSDHVASMLVSMYARCECLASASKLFKSLLQPDLVTRSALITGFSQSGQCEKALCMFREMNLEAKRADHLLVASVLAACAQLASLKSGSEMHGFILRHGYESQVMVASALWVLHTKASEQVPKLGSLPDHAVITCVDAPRMPRDETIVLTFNPT</sequence>
<evidence type="ECO:0008006" key="5">
    <source>
        <dbReference type="Google" id="ProtNLM"/>
    </source>
</evidence>
<dbReference type="InterPro" id="IPR046960">
    <property type="entry name" value="PPR_At4g14850-like_plant"/>
</dbReference>
<feature type="repeat" description="PPR" evidence="2">
    <location>
        <begin position="169"/>
        <end position="203"/>
    </location>
</feature>
<dbReference type="Proteomes" id="UP000594263">
    <property type="component" value="Unplaced"/>
</dbReference>
<evidence type="ECO:0000256" key="1">
    <source>
        <dbReference type="ARBA" id="ARBA00022737"/>
    </source>
</evidence>
<organism evidence="3 4">
    <name type="scientific">Kalanchoe fedtschenkoi</name>
    <name type="common">Lavender scallops</name>
    <name type="synonym">South American air plant</name>
    <dbReference type="NCBI Taxonomy" id="63787"/>
    <lineage>
        <taxon>Eukaryota</taxon>
        <taxon>Viridiplantae</taxon>
        <taxon>Streptophyta</taxon>
        <taxon>Embryophyta</taxon>
        <taxon>Tracheophyta</taxon>
        <taxon>Spermatophyta</taxon>
        <taxon>Magnoliopsida</taxon>
        <taxon>eudicotyledons</taxon>
        <taxon>Gunneridae</taxon>
        <taxon>Pentapetalae</taxon>
        <taxon>Saxifragales</taxon>
        <taxon>Crassulaceae</taxon>
        <taxon>Kalanchoe</taxon>
    </lineage>
</organism>
<evidence type="ECO:0000313" key="3">
    <source>
        <dbReference type="EnsemblPlants" id="Kaladp0045s0194.1.v1.1"/>
    </source>
</evidence>
<evidence type="ECO:0000256" key="2">
    <source>
        <dbReference type="PROSITE-ProRule" id="PRU00708"/>
    </source>
</evidence>